<keyword evidence="4" id="KW-0479">Metal-binding</keyword>
<organism evidence="8 9">
    <name type="scientific">Kineococcus xinjiangensis</name>
    <dbReference type="NCBI Taxonomy" id="512762"/>
    <lineage>
        <taxon>Bacteria</taxon>
        <taxon>Bacillati</taxon>
        <taxon>Actinomycetota</taxon>
        <taxon>Actinomycetes</taxon>
        <taxon>Kineosporiales</taxon>
        <taxon>Kineosporiaceae</taxon>
        <taxon>Kineococcus</taxon>
    </lineage>
</organism>
<proteinExistence type="inferred from homology"/>
<dbReference type="EC" id="1.14.99.50" evidence="4"/>
<dbReference type="UniPathway" id="UPA01014"/>
<evidence type="ECO:0000313" key="8">
    <source>
        <dbReference type="EMBL" id="PPK94555.1"/>
    </source>
</evidence>
<dbReference type="SUPFAM" id="SSF109854">
    <property type="entry name" value="DinB/YfiT-like putative metalloenzymes"/>
    <property type="match status" value="1"/>
</dbReference>
<comment type="cofactor">
    <cofactor evidence="4">
        <name>Fe(2+)</name>
        <dbReference type="ChEBI" id="CHEBI:29033"/>
    </cofactor>
</comment>
<dbReference type="InterPro" id="IPR034660">
    <property type="entry name" value="DinB/YfiT-like"/>
</dbReference>
<dbReference type="HAMAP" id="MF_02035">
    <property type="entry name" value="EgtB"/>
    <property type="match status" value="1"/>
</dbReference>
<accession>A0A2S6IK50</accession>
<feature type="binding site" evidence="4">
    <location>
        <position position="410"/>
    </location>
    <ligand>
        <name>gamma-L-glutamyl-L-cysteine</name>
        <dbReference type="ChEBI" id="CHEBI:58173"/>
    </ligand>
</feature>
<evidence type="ECO:0000313" key="9">
    <source>
        <dbReference type="Proteomes" id="UP000239485"/>
    </source>
</evidence>
<keyword evidence="1 4" id="KW-0560">Oxidoreductase</keyword>
<dbReference type="InterPro" id="IPR051043">
    <property type="entry name" value="Sulfatase_Mod_Factor_Kinase"/>
</dbReference>
<feature type="domain" description="DinB-like" evidence="7">
    <location>
        <begin position="11"/>
        <end position="138"/>
    </location>
</feature>
<dbReference type="SUPFAM" id="SSF56436">
    <property type="entry name" value="C-type lectin-like"/>
    <property type="match status" value="1"/>
</dbReference>
<name>A0A2S6IK50_9ACTN</name>
<dbReference type="InterPro" id="IPR032890">
    <property type="entry name" value="EgtB_Actinobacteria"/>
</dbReference>
<feature type="binding site" evidence="4">
    <location>
        <begin position="83"/>
        <end position="86"/>
    </location>
    <ligand>
        <name>gamma-L-glutamyl-L-cysteine</name>
        <dbReference type="ChEBI" id="CHEBI:58173"/>
    </ligand>
</feature>
<feature type="binding site" evidence="4">
    <location>
        <position position="130"/>
    </location>
    <ligand>
        <name>Fe cation</name>
        <dbReference type="ChEBI" id="CHEBI:24875"/>
    </ligand>
</feature>
<dbReference type="Pfam" id="PF12867">
    <property type="entry name" value="DinB_2"/>
    <property type="match status" value="1"/>
</dbReference>
<dbReference type="Pfam" id="PF03781">
    <property type="entry name" value="FGE-sulfatase"/>
    <property type="match status" value="1"/>
</dbReference>
<reference evidence="8 9" key="1">
    <citation type="submission" date="2018-02" db="EMBL/GenBank/DDBJ databases">
        <title>Genomic Encyclopedia of Archaeal and Bacterial Type Strains, Phase II (KMG-II): from individual species to whole genera.</title>
        <authorList>
            <person name="Goeker M."/>
        </authorList>
    </citation>
    <scope>NUCLEOTIDE SEQUENCE [LARGE SCALE GENOMIC DNA]</scope>
    <source>
        <strain evidence="8 9">DSM 22857</strain>
    </source>
</reference>
<evidence type="ECO:0000256" key="1">
    <source>
        <dbReference type="ARBA" id="ARBA00023002"/>
    </source>
</evidence>
<evidence type="ECO:0000256" key="5">
    <source>
        <dbReference type="SAM" id="MobiDB-lite"/>
    </source>
</evidence>
<feature type="binding site" evidence="4">
    <location>
        <position position="47"/>
    </location>
    <ligand>
        <name>Fe cation</name>
        <dbReference type="ChEBI" id="CHEBI:24875"/>
    </ligand>
</feature>
<dbReference type="InterPro" id="IPR024775">
    <property type="entry name" value="DinB-like"/>
</dbReference>
<dbReference type="RefSeq" id="WP_104432882.1">
    <property type="nucleotide sequence ID" value="NZ_PTJD01000007.1"/>
</dbReference>
<dbReference type="Proteomes" id="UP000239485">
    <property type="component" value="Unassembled WGS sequence"/>
</dbReference>
<dbReference type="InterPro" id="IPR005532">
    <property type="entry name" value="SUMF_dom"/>
</dbReference>
<dbReference type="PANTHER" id="PTHR23150">
    <property type="entry name" value="SULFATASE MODIFYING FACTOR 1, 2"/>
    <property type="match status" value="1"/>
</dbReference>
<comment type="caution">
    <text evidence="8">The sequence shown here is derived from an EMBL/GenBank/DDBJ whole genome shotgun (WGS) entry which is preliminary data.</text>
</comment>
<feature type="region of interest" description="Disordered" evidence="5">
    <location>
        <begin position="308"/>
        <end position="329"/>
    </location>
</feature>
<dbReference type="InterPro" id="IPR017806">
    <property type="entry name" value="EgtB"/>
</dbReference>
<dbReference type="NCBIfam" id="TIGR03440">
    <property type="entry name" value="egtB_TIGR03440"/>
    <property type="match status" value="1"/>
</dbReference>
<feature type="binding site" evidence="4">
    <location>
        <position position="134"/>
    </location>
    <ligand>
        <name>Fe cation</name>
        <dbReference type="ChEBI" id="CHEBI:24875"/>
    </ligand>
</feature>
<sequence>MTTHTDTAVAALESARRQTLALTSFDDAELLAQHSRLMSPLVWDLAHVGQQEEFWLLQTGRGSYCPVFHPRVATLYDAFEHPRATRPSLPLLSPAESRRSLADVRGRVLDLLERSPADDPLFAVGMVAQHEHQHDETMLATHNLRAGAPLLTPSPTPPGRPVARDAVLVPGGPFRLGADPAVEPWALDNELPQHEVHVPAFRIGRVPVTNAEWAQFCAAGGYEDERLWSAEGWEHRLRTDLHAPMSWRPDGTGGWVRRRFGRTEAVPPDEPVQHVSFHEAEAYARWAGARLPTEVEWEKACAWDPEPGRRRRWPWGEEPPTPERANLGGTSLGPAPVGAYPAGASAYGVEQMVGDVWEWTSSVFAPWPGFRQMLYADYSAPFFDGTYRVLRGGAWATAPDAVRPSFRNWDYPIRRQVFSGLRLAWDA</sequence>
<keyword evidence="9" id="KW-1185">Reference proteome</keyword>
<evidence type="ECO:0000256" key="4">
    <source>
        <dbReference type="HAMAP-Rule" id="MF_02035"/>
    </source>
</evidence>
<comment type="function">
    <text evidence="4">Catalyzes the oxidative sulfurization of hercynine (N-alpha,N-alpha,N-alpha-trimethyl-L-histidine) into hercynyl-gamma-L-glutamyl-L-cysteine sulfoxide, a step in the biosynthesis pathway of ergothioneine.</text>
</comment>
<dbReference type="EMBL" id="PTJD01000007">
    <property type="protein sequence ID" value="PPK94555.1"/>
    <property type="molecule type" value="Genomic_DNA"/>
</dbReference>
<dbReference type="InterPro" id="IPR042095">
    <property type="entry name" value="SUMF_sf"/>
</dbReference>
<evidence type="ECO:0000256" key="3">
    <source>
        <dbReference type="ARBA" id="ARBA00037882"/>
    </source>
</evidence>
<comment type="pathway">
    <text evidence="3 4">Amino-acid biosynthesis; ergothioneine biosynthesis.</text>
</comment>
<protein>
    <recommendedName>
        <fullName evidence="4">Hercynine oxygenase</fullName>
        <ecNumber evidence="4">1.14.99.50</ecNumber>
    </recommendedName>
    <alternativeName>
        <fullName evidence="4">Gamma-glutamyl hercynylcysteine S-oxide synthase</fullName>
    </alternativeName>
</protein>
<keyword evidence="4" id="KW-0503">Monooxygenase</keyword>
<gene>
    <name evidence="4" type="primary">egtB</name>
    <name evidence="8" type="ORF">CLV92_10758</name>
</gene>
<keyword evidence="2 4" id="KW-0408">Iron</keyword>
<feature type="domain" description="Sulfatase-modifying factor enzyme-like" evidence="6">
    <location>
        <begin position="164"/>
        <end position="425"/>
    </location>
</feature>
<dbReference type="GO" id="GO:0005506">
    <property type="term" value="F:iron ion binding"/>
    <property type="evidence" value="ECO:0007669"/>
    <property type="project" value="UniProtKB-UniRule"/>
</dbReference>
<dbReference type="InterPro" id="IPR016187">
    <property type="entry name" value="CTDL_fold"/>
</dbReference>
<comment type="similarity">
    <text evidence="4">Belongs to the EgtB family.</text>
</comment>
<dbReference type="GO" id="GO:0044875">
    <property type="term" value="F:gamma-glutamyl hercynylcysteine sulfoxide synthase activity"/>
    <property type="evidence" value="ECO:0007669"/>
    <property type="project" value="UniProtKB-EC"/>
</dbReference>
<feature type="binding site" evidence="4">
    <location>
        <position position="414"/>
    </location>
    <ligand>
        <name>gamma-L-glutamyl-L-cysteine</name>
        <dbReference type="ChEBI" id="CHEBI:58173"/>
    </ligand>
</feature>
<evidence type="ECO:0000256" key="2">
    <source>
        <dbReference type="ARBA" id="ARBA00023004"/>
    </source>
</evidence>
<dbReference type="PANTHER" id="PTHR23150:SF36">
    <property type="entry name" value="HERCYNINE OXYGENASE"/>
    <property type="match status" value="1"/>
</dbReference>
<dbReference type="AlphaFoldDB" id="A0A2S6IK50"/>
<evidence type="ECO:0000259" key="7">
    <source>
        <dbReference type="Pfam" id="PF12867"/>
    </source>
</evidence>
<dbReference type="Gene3D" id="3.90.1580.10">
    <property type="entry name" value="paralog of FGE (formylglycine-generating enzyme)"/>
    <property type="match status" value="1"/>
</dbReference>
<evidence type="ECO:0000259" key="6">
    <source>
        <dbReference type="Pfam" id="PF03781"/>
    </source>
</evidence>
<dbReference type="OrthoDB" id="9768004at2"/>
<comment type="catalytic activity">
    <reaction evidence="4">
        <text>gamma-L-glutamyl-L-cysteine + hercynine + O2 = gamma-L-glutamyl-hercynylcysteine S-oxide + H2O</text>
        <dbReference type="Rhea" id="RHEA:42672"/>
        <dbReference type="ChEBI" id="CHEBI:15377"/>
        <dbReference type="ChEBI" id="CHEBI:15379"/>
        <dbReference type="ChEBI" id="CHEBI:15781"/>
        <dbReference type="ChEBI" id="CHEBI:58173"/>
        <dbReference type="ChEBI" id="CHEBI:82703"/>
        <dbReference type="EC" id="1.14.99.50"/>
    </reaction>
</comment>